<dbReference type="PANTHER" id="PTHR23185">
    <property type="entry name" value="PROTEIN VIRILIZER HOMOLOG"/>
    <property type="match status" value="1"/>
</dbReference>
<dbReference type="GO" id="GO:0003723">
    <property type="term" value="F:RNA binding"/>
    <property type="evidence" value="ECO:0007669"/>
    <property type="project" value="TreeGrafter"/>
</dbReference>
<comment type="caution">
    <text evidence="1">The sequence shown here is derived from an EMBL/GenBank/DDBJ whole genome shotgun (WGS) entry which is preliminary data.</text>
</comment>
<sequence length="305" mass="34858">MLKILELSEIGNNGHIGDDVVSIVVSTISSYISGDICESISGRYQIGKRVEKFEELHNVFNKARKELTDVYRGFKQKNEIEFSECSPEGHYFELETEILDSKTLVDMFNQINHFRRHSSFIGDHFLSRNEHALLGLSMAYLLCSDRESCFQFSGLLDILLDVTRYTIGCEAFLGWWPREDESIPSGFSEGYCHLLELILSKPRHEVAPLETYLLHRLIFYGCASRYESAVLSVLGSTSTFGRVTNVTLNMLSSAEVPLPRNLPNRVLILHMNSITAHAMVQACWPVLTLWLQKKKIAEWFKGYDF</sequence>
<protein>
    <submittedName>
        <fullName evidence="1">Uncharacterized protein</fullName>
    </submittedName>
</protein>
<dbReference type="EMBL" id="JAMSHJ010000002">
    <property type="protein sequence ID" value="KAI5434963.1"/>
    <property type="molecule type" value="Genomic_DNA"/>
</dbReference>
<dbReference type="GO" id="GO:0036396">
    <property type="term" value="C:RNA N6-methyladenosine methyltransferase complex"/>
    <property type="evidence" value="ECO:0007669"/>
    <property type="project" value="TreeGrafter"/>
</dbReference>
<name>A0A9D5B5P6_PEA</name>
<keyword evidence="2" id="KW-1185">Reference proteome</keyword>
<dbReference type="InterPro" id="IPR026736">
    <property type="entry name" value="Virilizer"/>
</dbReference>
<organism evidence="1 2">
    <name type="scientific">Pisum sativum</name>
    <name type="common">Garden pea</name>
    <name type="synonym">Lathyrus oleraceus</name>
    <dbReference type="NCBI Taxonomy" id="3888"/>
    <lineage>
        <taxon>Eukaryota</taxon>
        <taxon>Viridiplantae</taxon>
        <taxon>Streptophyta</taxon>
        <taxon>Embryophyta</taxon>
        <taxon>Tracheophyta</taxon>
        <taxon>Spermatophyta</taxon>
        <taxon>Magnoliopsida</taxon>
        <taxon>eudicotyledons</taxon>
        <taxon>Gunneridae</taxon>
        <taxon>Pentapetalae</taxon>
        <taxon>rosids</taxon>
        <taxon>fabids</taxon>
        <taxon>Fabales</taxon>
        <taxon>Fabaceae</taxon>
        <taxon>Papilionoideae</taxon>
        <taxon>50 kb inversion clade</taxon>
        <taxon>NPAAA clade</taxon>
        <taxon>Hologalegina</taxon>
        <taxon>IRL clade</taxon>
        <taxon>Fabeae</taxon>
        <taxon>Lathyrus</taxon>
    </lineage>
</organism>
<dbReference type="AlphaFoldDB" id="A0A9D5B5P6"/>
<reference evidence="1 2" key="1">
    <citation type="journal article" date="2022" name="Nat. Genet.">
        <title>Improved pea reference genome and pan-genome highlight genomic features and evolutionary characteristics.</title>
        <authorList>
            <person name="Yang T."/>
            <person name="Liu R."/>
            <person name="Luo Y."/>
            <person name="Hu S."/>
            <person name="Wang D."/>
            <person name="Wang C."/>
            <person name="Pandey M.K."/>
            <person name="Ge S."/>
            <person name="Xu Q."/>
            <person name="Li N."/>
            <person name="Li G."/>
            <person name="Huang Y."/>
            <person name="Saxena R.K."/>
            <person name="Ji Y."/>
            <person name="Li M."/>
            <person name="Yan X."/>
            <person name="He Y."/>
            <person name="Liu Y."/>
            <person name="Wang X."/>
            <person name="Xiang C."/>
            <person name="Varshney R.K."/>
            <person name="Ding H."/>
            <person name="Gao S."/>
            <person name="Zong X."/>
        </authorList>
    </citation>
    <scope>NUCLEOTIDE SEQUENCE [LARGE SCALE GENOMIC DNA]</scope>
    <source>
        <strain evidence="1 2">cv. Zhongwan 6</strain>
    </source>
</reference>
<gene>
    <name evidence="1" type="ORF">KIW84_021694</name>
</gene>
<dbReference type="Gramene" id="Psat02G0169400-T1">
    <property type="protein sequence ID" value="KAI5434963.1"/>
    <property type="gene ID" value="KIW84_021694"/>
</dbReference>
<evidence type="ECO:0000313" key="1">
    <source>
        <dbReference type="EMBL" id="KAI5434963.1"/>
    </source>
</evidence>
<dbReference type="Proteomes" id="UP001058974">
    <property type="component" value="Chromosome 2"/>
</dbReference>
<accession>A0A9D5B5P6</accession>
<evidence type="ECO:0000313" key="2">
    <source>
        <dbReference type="Proteomes" id="UP001058974"/>
    </source>
</evidence>
<dbReference type="PANTHER" id="PTHR23185:SF0">
    <property type="entry name" value="PROTEIN VIRILIZER HOMOLOG"/>
    <property type="match status" value="1"/>
</dbReference>
<proteinExistence type="predicted"/>